<reference evidence="1" key="1">
    <citation type="submission" date="2023-04" db="EMBL/GenBank/DDBJ databases">
        <title>Draft Genome sequencing of Naganishia species isolated from polar environments using Oxford Nanopore Technology.</title>
        <authorList>
            <person name="Leo P."/>
            <person name="Venkateswaran K."/>
        </authorList>
    </citation>
    <scope>NUCLEOTIDE SEQUENCE</scope>
    <source>
        <strain evidence="1">DBVPG 5303</strain>
    </source>
</reference>
<proteinExistence type="predicted"/>
<gene>
    <name evidence="1" type="ORF">QFC24_000748</name>
</gene>
<comment type="caution">
    <text evidence="1">The sequence shown here is derived from an EMBL/GenBank/DDBJ whole genome shotgun (WGS) entry which is preliminary data.</text>
</comment>
<sequence>MPRVRKSANPSMPPSAAMRQAALLKEKPGKKATEKVVVIEEEADDDDVKPTIATGLPPPPPPLVATEPDVKPSNMEIDELAEDKEQDGDDTGRAKWATVDEDEKPDVEETRPPIVDASNVPCPHPELLPLIKQFEQAFAAGQRISADLTMKAEDRRIQNAVIATQQKAISKAMKVALDRLGIKLPSIGLPLP</sequence>
<protein>
    <submittedName>
        <fullName evidence="1">Uncharacterized protein</fullName>
    </submittedName>
</protein>
<evidence type="ECO:0000313" key="2">
    <source>
        <dbReference type="Proteomes" id="UP001234202"/>
    </source>
</evidence>
<name>A0ACC2XUM1_9TREE</name>
<accession>A0ACC2XUM1</accession>
<dbReference type="EMBL" id="JASBWV010000002">
    <property type="protein sequence ID" value="KAJ9127341.1"/>
    <property type="molecule type" value="Genomic_DNA"/>
</dbReference>
<keyword evidence="2" id="KW-1185">Reference proteome</keyword>
<dbReference type="Proteomes" id="UP001234202">
    <property type="component" value="Unassembled WGS sequence"/>
</dbReference>
<organism evidence="1 2">
    <name type="scientific">Naganishia onofrii</name>
    <dbReference type="NCBI Taxonomy" id="1851511"/>
    <lineage>
        <taxon>Eukaryota</taxon>
        <taxon>Fungi</taxon>
        <taxon>Dikarya</taxon>
        <taxon>Basidiomycota</taxon>
        <taxon>Agaricomycotina</taxon>
        <taxon>Tremellomycetes</taxon>
        <taxon>Filobasidiales</taxon>
        <taxon>Filobasidiaceae</taxon>
        <taxon>Naganishia</taxon>
    </lineage>
</organism>
<evidence type="ECO:0000313" key="1">
    <source>
        <dbReference type="EMBL" id="KAJ9127341.1"/>
    </source>
</evidence>